<evidence type="ECO:0000256" key="3">
    <source>
        <dbReference type="ARBA" id="ARBA00022741"/>
    </source>
</evidence>
<keyword evidence="2" id="KW-0813">Transport</keyword>
<proteinExistence type="inferred from homology"/>
<name>X1C621_9ZZZZ</name>
<keyword evidence="5" id="KW-0067">ATP-binding</keyword>
<dbReference type="PANTHER" id="PTHR43607">
    <property type="entry name" value="V-TYPE PROTON ATPASE CATALYTIC SUBUNIT A"/>
    <property type="match status" value="1"/>
</dbReference>
<protein>
    <recommendedName>
        <fullName evidence="8">ATPase F1/V1/A1 complex alpha/beta subunit N-terminal domain-containing protein</fullName>
    </recommendedName>
</protein>
<dbReference type="FunFam" id="2.40.30.20:FF:000002">
    <property type="entry name" value="V-type proton ATPase catalytic subunit A"/>
    <property type="match status" value="1"/>
</dbReference>
<evidence type="ECO:0000256" key="1">
    <source>
        <dbReference type="ARBA" id="ARBA00008936"/>
    </source>
</evidence>
<feature type="domain" description="ATPase F1/V1/A1 complex alpha/beta subunit N-terminal" evidence="8">
    <location>
        <begin position="10"/>
        <end position="72"/>
    </location>
</feature>
<dbReference type="InterPro" id="IPR022878">
    <property type="entry name" value="V-ATPase_asu"/>
</dbReference>
<comment type="caution">
    <text evidence="9">The sequence shown here is derived from an EMBL/GenBank/DDBJ whole genome shotgun (WGS) entry which is preliminary data.</text>
</comment>
<dbReference type="InterPro" id="IPR004100">
    <property type="entry name" value="ATPase_F1/V1/A1_a/bsu_N"/>
</dbReference>
<dbReference type="PANTHER" id="PTHR43607:SF1">
    <property type="entry name" value="H(+)-TRANSPORTING TWO-SECTOR ATPASE"/>
    <property type="match status" value="1"/>
</dbReference>
<keyword evidence="4" id="KW-0375">Hydrogen ion transport</keyword>
<feature type="non-terminal residue" evidence="9">
    <location>
        <position position="77"/>
    </location>
</feature>
<keyword evidence="6" id="KW-1278">Translocase</keyword>
<dbReference type="GO" id="GO:0005524">
    <property type="term" value="F:ATP binding"/>
    <property type="evidence" value="ECO:0007669"/>
    <property type="project" value="UniProtKB-KW"/>
</dbReference>
<dbReference type="AlphaFoldDB" id="X1C621"/>
<keyword evidence="3" id="KW-0547">Nucleotide-binding</keyword>
<evidence type="ECO:0000256" key="7">
    <source>
        <dbReference type="ARBA" id="ARBA00023065"/>
    </source>
</evidence>
<evidence type="ECO:0000256" key="4">
    <source>
        <dbReference type="ARBA" id="ARBA00022781"/>
    </source>
</evidence>
<dbReference type="Gene3D" id="2.40.30.20">
    <property type="match status" value="1"/>
</dbReference>
<dbReference type="SUPFAM" id="SSF50615">
    <property type="entry name" value="N-terminal domain of alpha and beta subunits of F1 ATP synthase"/>
    <property type="match status" value="1"/>
</dbReference>
<dbReference type="InterPro" id="IPR023366">
    <property type="entry name" value="ATP_synth_asu-like_sf"/>
</dbReference>
<dbReference type="Pfam" id="PF02874">
    <property type="entry name" value="ATP-synt_ab_N"/>
    <property type="match status" value="1"/>
</dbReference>
<dbReference type="InterPro" id="IPR036121">
    <property type="entry name" value="ATPase_F1/V1/A1_a/bsu_N_sf"/>
</dbReference>
<evidence type="ECO:0000256" key="2">
    <source>
        <dbReference type="ARBA" id="ARBA00022448"/>
    </source>
</evidence>
<gene>
    <name evidence="9" type="ORF">S01H4_37786</name>
</gene>
<evidence type="ECO:0000256" key="6">
    <source>
        <dbReference type="ARBA" id="ARBA00022967"/>
    </source>
</evidence>
<comment type="similarity">
    <text evidence="1">Belongs to the ATPase alpha/beta chains family.</text>
</comment>
<dbReference type="GO" id="GO:0046034">
    <property type="term" value="P:ATP metabolic process"/>
    <property type="evidence" value="ECO:0007669"/>
    <property type="project" value="InterPro"/>
</dbReference>
<organism evidence="9">
    <name type="scientific">marine sediment metagenome</name>
    <dbReference type="NCBI Taxonomy" id="412755"/>
    <lineage>
        <taxon>unclassified sequences</taxon>
        <taxon>metagenomes</taxon>
        <taxon>ecological metagenomes</taxon>
    </lineage>
</organism>
<keyword evidence="7" id="KW-0406">Ion transport</keyword>
<evidence type="ECO:0000259" key="8">
    <source>
        <dbReference type="Pfam" id="PF02874"/>
    </source>
</evidence>
<accession>X1C621</accession>
<sequence length="77" mass="8450">MSKKIQEGRIIRISGPVIEADGMRGAKMYDVVKVGEENLIGEIIRLNEDNAIIHVYEDTNGLKPGEKVVITGMPLSV</sequence>
<reference evidence="9" key="1">
    <citation type="journal article" date="2014" name="Front. Microbiol.">
        <title>High frequency of phylogenetically diverse reductive dehalogenase-homologous genes in deep subseafloor sedimentary metagenomes.</title>
        <authorList>
            <person name="Kawai M."/>
            <person name="Futagami T."/>
            <person name="Toyoda A."/>
            <person name="Takaki Y."/>
            <person name="Nishi S."/>
            <person name="Hori S."/>
            <person name="Arai W."/>
            <person name="Tsubouchi T."/>
            <person name="Morono Y."/>
            <person name="Uchiyama I."/>
            <person name="Ito T."/>
            <person name="Fujiyama A."/>
            <person name="Inagaki F."/>
            <person name="Takami H."/>
        </authorList>
    </citation>
    <scope>NUCLEOTIDE SEQUENCE</scope>
    <source>
        <strain evidence="9">Expedition CK06-06</strain>
    </source>
</reference>
<evidence type="ECO:0000256" key="5">
    <source>
        <dbReference type="ARBA" id="ARBA00022840"/>
    </source>
</evidence>
<evidence type="ECO:0000313" key="9">
    <source>
        <dbReference type="EMBL" id="GAH02812.1"/>
    </source>
</evidence>
<dbReference type="GO" id="GO:0046961">
    <property type="term" value="F:proton-transporting ATPase activity, rotational mechanism"/>
    <property type="evidence" value="ECO:0007669"/>
    <property type="project" value="InterPro"/>
</dbReference>
<dbReference type="EMBL" id="BART01020321">
    <property type="protein sequence ID" value="GAH02812.1"/>
    <property type="molecule type" value="Genomic_DNA"/>
</dbReference>